<evidence type="ECO:0000313" key="2">
    <source>
        <dbReference type="Proteomes" id="UP000826775"/>
    </source>
</evidence>
<sequence>MKKRAHTKLTPELFAQISRMDEAGVAALLKHKTLYVPKIKKSQEFARLYNGQNALSLSVRLNLTSHQLQSYLKQIPPKK</sequence>
<accession>A0ABM7SJ09</accession>
<dbReference type="EMBL" id="AP024814">
    <property type="protein sequence ID" value="BCZ18070.1"/>
    <property type="molecule type" value="Genomic_DNA"/>
</dbReference>
<name>A0ABM7SJ09_9HELI</name>
<organism evidence="1 2">
    <name type="scientific">Helicobacter gastrocanis</name>
    <dbReference type="NCBI Taxonomy" id="2849641"/>
    <lineage>
        <taxon>Bacteria</taxon>
        <taxon>Pseudomonadati</taxon>
        <taxon>Campylobacterota</taxon>
        <taxon>Epsilonproteobacteria</taxon>
        <taxon>Campylobacterales</taxon>
        <taxon>Helicobacteraceae</taxon>
        <taxon>Helicobacter</taxon>
    </lineage>
</organism>
<gene>
    <name evidence="1" type="ORF">NHP190003_13520</name>
</gene>
<proteinExistence type="predicted"/>
<dbReference type="Proteomes" id="UP000826775">
    <property type="component" value="Chromosome"/>
</dbReference>
<reference evidence="1 2" key="1">
    <citation type="submission" date="2021-07" db="EMBL/GenBank/DDBJ databases">
        <title>Novel Helicobacter sp. Isolated from a dog.</title>
        <authorList>
            <person name="Rimbara E."/>
            <person name="Suzuki M."/>
        </authorList>
    </citation>
    <scope>NUCLEOTIDE SEQUENCE [LARGE SCALE GENOMIC DNA]</scope>
    <source>
        <strain evidence="2">NHP19-003</strain>
    </source>
</reference>
<protein>
    <submittedName>
        <fullName evidence="1">Uncharacterized protein</fullName>
    </submittedName>
</protein>
<keyword evidence="2" id="KW-1185">Reference proteome</keyword>
<evidence type="ECO:0000313" key="1">
    <source>
        <dbReference type="EMBL" id="BCZ18070.1"/>
    </source>
</evidence>